<dbReference type="Proteomes" id="UP000253495">
    <property type="component" value="Unassembled WGS sequence"/>
</dbReference>
<protein>
    <submittedName>
        <fullName evidence="3">Uncharacterized protein (TIGR02679 family)</fullName>
    </submittedName>
</protein>
<proteinExistence type="predicted"/>
<accession>A0A368VHI1</accession>
<dbReference type="InterPro" id="IPR024465">
    <property type="entry name" value="DUF2399"/>
</dbReference>
<evidence type="ECO:0000259" key="2">
    <source>
        <dbReference type="Pfam" id="PF11796"/>
    </source>
</evidence>
<dbReference type="Pfam" id="PF09664">
    <property type="entry name" value="DUF2399"/>
    <property type="match status" value="1"/>
</dbReference>
<feature type="domain" description="Conserved hypothetical protein CHP02679 N terminus" evidence="2">
    <location>
        <begin position="38"/>
        <end position="237"/>
    </location>
</feature>
<evidence type="ECO:0000313" key="3">
    <source>
        <dbReference type="EMBL" id="RCW39655.1"/>
    </source>
</evidence>
<gene>
    <name evidence="3" type="ORF">DFQ14_11531</name>
</gene>
<dbReference type="RefSeq" id="WP_246195646.1">
    <property type="nucleotide sequence ID" value="NZ_QPJC01000015.1"/>
</dbReference>
<sequence length="414" mass="44708">MDREGLGELTLPEELRRAELAPLWREVHRRLSSGRAVTRLRVGPMDDEQRFALADLLGLDRLPERHHSLPLSRLESVVADACGCSVTEVVTELLGPLADRAGDRDRERAARQRLWEWLGEHEVVTAQPALYDWVEQMRRNGVLDGSVTATRAVLSEALRVLERLPAEGTPLPALATETLGDPHALDGGTRRSGIVLRALACLYGVAPPDGAEQRRALWERAGVSEDELSASVLAAGLWPSGDGVACRVLRVCAESGEAAALTLAQLRQSVAVPEPDVWVVENPTVLTLALRRFGTACPPMICTSGWPNSAAIRLLRGLAETGTALHYHGDFDGEGVRIAAHVLAKAGAVPWRMSAADYLEALPDGAAPSVGRVTEAPWDGELAAAMRGHGISVPEEQVAQRLLNELGPRRGQEY</sequence>
<dbReference type="NCBIfam" id="TIGR02679">
    <property type="entry name" value="TIGR02679 family protein"/>
    <property type="match status" value="1"/>
</dbReference>
<dbReference type="Pfam" id="PF11796">
    <property type="entry name" value="DUF3323"/>
    <property type="match status" value="1"/>
</dbReference>
<evidence type="ECO:0000259" key="1">
    <source>
        <dbReference type="Pfam" id="PF09664"/>
    </source>
</evidence>
<name>A0A368VHI1_9ACTN</name>
<dbReference type="EMBL" id="QPJC01000015">
    <property type="protein sequence ID" value="RCW39655.1"/>
    <property type="molecule type" value="Genomic_DNA"/>
</dbReference>
<dbReference type="AlphaFoldDB" id="A0A368VHI1"/>
<dbReference type="InterPro" id="IPR024466">
    <property type="entry name" value="CHP02679_N"/>
</dbReference>
<reference evidence="3 4" key="1">
    <citation type="submission" date="2018-07" db="EMBL/GenBank/DDBJ databases">
        <title>Genomic Encyclopedia of Type Strains, Phase III (KMG-III): the genomes of soil and plant-associated and newly described type strains.</title>
        <authorList>
            <person name="Whitman W."/>
        </authorList>
    </citation>
    <scope>NUCLEOTIDE SEQUENCE [LARGE SCALE GENOMIC DNA]</scope>
    <source>
        <strain evidence="3 4">CECT 8575</strain>
    </source>
</reference>
<keyword evidence="4" id="KW-1185">Reference proteome</keyword>
<evidence type="ECO:0000313" key="4">
    <source>
        <dbReference type="Proteomes" id="UP000253495"/>
    </source>
</evidence>
<comment type="caution">
    <text evidence="3">The sequence shown here is derived from an EMBL/GenBank/DDBJ whole genome shotgun (WGS) entry which is preliminary data.</text>
</comment>
<dbReference type="InterPro" id="IPR013495">
    <property type="entry name" value="CHP02679"/>
</dbReference>
<feature type="domain" description="DUF2399" evidence="1">
    <location>
        <begin position="261"/>
        <end position="406"/>
    </location>
</feature>
<organism evidence="3 4">
    <name type="scientific">Halopolyspora algeriensis</name>
    <dbReference type="NCBI Taxonomy" id="1500506"/>
    <lineage>
        <taxon>Bacteria</taxon>
        <taxon>Bacillati</taxon>
        <taxon>Actinomycetota</taxon>
        <taxon>Actinomycetes</taxon>
        <taxon>Actinomycetes incertae sedis</taxon>
        <taxon>Halopolyspora</taxon>
    </lineage>
</organism>